<dbReference type="Pfam" id="PF05678">
    <property type="entry name" value="VQ"/>
    <property type="match status" value="1"/>
</dbReference>
<feature type="domain" description="VQ" evidence="1">
    <location>
        <begin position="51"/>
        <end position="68"/>
    </location>
</feature>
<reference evidence="2" key="1">
    <citation type="submission" date="2023-02" db="EMBL/GenBank/DDBJ databases">
        <title>Genome of toxic invasive species Heracleum sosnowskyi carries increased number of genes despite the absence of recent whole-genome duplications.</title>
        <authorList>
            <person name="Schelkunov M."/>
            <person name="Shtratnikova V."/>
            <person name="Makarenko M."/>
            <person name="Klepikova A."/>
            <person name="Omelchenko D."/>
            <person name="Novikova G."/>
            <person name="Obukhova E."/>
            <person name="Bogdanov V."/>
            <person name="Penin A."/>
            <person name="Logacheva M."/>
        </authorList>
    </citation>
    <scope>NUCLEOTIDE SEQUENCE</scope>
    <source>
        <strain evidence="2">Hsosn_3</strain>
        <tissue evidence="2">Leaf</tissue>
    </source>
</reference>
<protein>
    <recommendedName>
        <fullName evidence="1">VQ domain-containing protein</fullName>
    </recommendedName>
</protein>
<gene>
    <name evidence="2" type="ORF">POM88_043612</name>
</gene>
<proteinExistence type="predicted"/>
<dbReference type="AlphaFoldDB" id="A0AAD8H2R1"/>
<evidence type="ECO:0000259" key="1">
    <source>
        <dbReference type="Pfam" id="PF05678"/>
    </source>
</evidence>
<sequence length="153" mass="17340">MFDAIGFGYVRHTGASRASRRSCFLLVSQTKQQQEQKQITSETDQQFKNLTFVNVDPSNFRDVVQRLTRANTASTVQKLPIIISPHPVNGKHNYVDVGPIRPSFNLQEQRQSKRNVEQQLNQHGLTHGNQTTFAPRKIVMNTSPLSTLDTFST</sequence>
<name>A0AAD8H2R1_9APIA</name>
<organism evidence="2 3">
    <name type="scientific">Heracleum sosnowskyi</name>
    <dbReference type="NCBI Taxonomy" id="360622"/>
    <lineage>
        <taxon>Eukaryota</taxon>
        <taxon>Viridiplantae</taxon>
        <taxon>Streptophyta</taxon>
        <taxon>Embryophyta</taxon>
        <taxon>Tracheophyta</taxon>
        <taxon>Spermatophyta</taxon>
        <taxon>Magnoliopsida</taxon>
        <taxon>eudicotyledons</taxon>
        <taxon>Gunneridae</taxon>
        <taxon>Pentapetalae</taxon>
        <taxon>asterids</taxon>
        <taxon>campanulids</taxon>
        <taxon>Apiales</taxon>
        <taxon>Apiaceae</taxon>
        <taxon>Apioideae</taxon>
        <taxon>apioid superclade</taxon>
        <taxon>Tordylieae</taxon>
        <taxon>Tordyliinae</taxon>
        <taxon>Heracleum</taxon>
    </lineage>
</organism>
<comment type="caution">
    <text evidence="2">The sequence shown here is derived from an EMBL/GenBank/DDBJ whole genome shotgun (WGS) entry which is preliminary data.</text>
</comment>
<dbReference type="EMBL" id="JAUIZM010000010">
    <property type="protein sequence ID" value="KAK1359138.1"/>
    <property type="molecule type" value="Genomic_DNA"/>
</dbReference>
<keyword evidence="3" id="KW-1185">Reference proteome</keyword>
<dbReference type="InterPro" id="IPR008889">
    <property type="entry name" value="VQ"/>
</dbReference>
<accession>A0AAD8H2R1</accession>
<evidence type="ECO:0000313" key="2">
    <source>
        <dbReference type="EMBL" id="KAK1359138.1"/>
    </source>
</evidence>
<reference evidence="2" key="2">
    <citation type="submission" date="2023-05" db="EMBL/GenBank/DDBJ databases">
        <authorList>
            <person name="Schelkunov M.I."/>
        </authorList>
    </citation>
    <scope>NUCLEOTIDE SEQUENCE</scope>
    <source>
        <strain evidence="2">Hsosn_3</strain>
        <tissue evidence="2">Leaf</tissue>
    </source>
</reference>
<dbReference type="Proteomes" id="UP001237642">
    <property type="component" value="Unassembled WGS sequence"/>
</dbReference>
<evidence type="ECO:0000313" key="3">
    <source>
        <dbReference type="Proteomes" id="UP001237642"/>
    </source>
</evidence>